<dbReference type="AlphaFoldDB" id="A0A4V1J236"/>
<reference evidence="2" key="1">
    <citation type="journal article" date="2018" name="Nat. Microbiol.">
        <title>Leveraging single-cell genomics to expand the fungal tree of life.</title>
        <authorList>
            <person name="Ahrendt S.R."/>
            <person name="Quandt C.A."/>
            <person name="Ciobanu D."/>
            <person name="Clum A."/>
            <person name="Salamov A."/>
            <person name="Andreopoulos B."/>
            <person name="Cheng J.F."/>
            <person name="Woyke T."/>
            <person name="Pelin A."/>
            <person name="Henrissat B."/>
            <person name="Reynolds N.K."/>
            <person name="Benny G.L."/>
            <person name="Smith M.E."/>
            <person name="James T.Y."/>
            <person name="Grigoriev I.V."/>
        </authorList>
    </citation>
    <scope>NUCLEOTIDE SEQUENCE [LARGE SCALE GENOMIC DNA]</scope>
    <source>
        <strain evidence="2">Benny S71-1</strain>
    </source>
</reference>
<name>A0A4V1J236_9FUNG</name>
<evidence type="ECO:0000313" key="1">
    <source>
        <dbReference type="EMBL" id="RKP27189.1"/>
    </source>
</evidence>
<proteinExistence type="predicted"/>
<dbReference type="Proteomes" id="UP000278143">
    <property type="component" value="Unassembled WGS sequence"/>
</dbReference>
<gene>
    <name evidence="1" type="ORF">SYNPS1DRAFT_27147</name>
</gene>
<protein>
    <submittedName>
        <fullName evidence="1">Uncharacterized protein</fullName>
    </submittedName>
</protein>
<accession>A0A4V1J236</accession>
<organism evidence="1 2">
    <name type="scientific">Syncephalis pseudoplumigaleata</name>
    <dbReference type="NCBI Taxonomy" id="1712513"/>
    <lineage>
        <taxon>Eukaryota</taxon>
        <taxon>Fungi</taxon>
        <taxon>Fungi incertae sedis</taxon>
        <taxon>Zoopagomycota</taxon>
        <taxon>Zoopagomycotina</taxon>
        <taxon>Zoopagomycetes</taxon>
        <taxon>Zoopagales</taxon>
        <taxon>Piptocephalidaceae</taxon>
        <taxon>Syncephalis</taxon>
    </lineage>
</organism>
<evidence type="ECO:0000313" key="2">
    <source>
        <dbReference type="Proteomes" id="UP000278143"/>
    </source>
</evidence>
<dbReference type="EMBL" id="KZ989253">
    <property type="protein sequence ID" value="RKP27189.1"/>
    <property type="molecule type" value="Genomic_DNA"/>
</dbReference>
<sequence>MLTSDDAVDVSVGNKKESNAKIAEIVSKRRQAERMASTKPATAATVYFNMAKALWQVHAGRETARTLDMLCALLRRDDAVGQAASSDDDALSAGQARKLLGLATVGLMRICALVGQHDMAVEHGMRAFTDYTDLDGNVIQQLAFDINEMPVADAQAMCRALAKQATLRRSTDGCLVGSHLLSEIAGYAMAEASRQMSKGQPADTMLELCLALYMLAYELGRREKRADVLIMAGELVAAVEHSAQFISEHAQLWHAIVSDLLLLFMESIEHADNVRCEAFEQLFASPTMLCTHVDGQSVKWTDIDVGSQYAGVLAVH</sequence>
<keyword evidence="2" id="KW-1185">Reference proteome</keyword>